<dbReference type="Gene3D" id="1.25.40.10">
    <property type="entry name" value="Tetratricopeptide repeat domain"/>
    <property type="match status" value="4"/>
</dbReference>
<dbReference type="FunFam" id="1.25.40.10:FF:000144">
    <property type="entry name" value="Pentatricopeptide repeat-containing protein, mitochondrial"/>
    <property type="match status" value="1"/>
</dbReference>
<dbReference type="Pfam" id="PF13041">
    <property type="entry name" value="PPR_2"/>
    <property type="match status" value="3"/>
</dbReference>
<feature type="repeat" description="PPR" evidence="3">
    <location>
        <begin position="412"/>
        <end position="446"/>
    </location>
</feature>
<dbReference type="InterPro" id="IPR046848">
    <property type="entry name" value="E_motif"/>
</dbReference>
<dbReference type="GO" id="GO:0009451">
    <property type="term" value="P:RNA modification"/>
    <property type="evidence" value="ECO:0007669"/>
    <property type="project" value="InterPro"/>
</dbReference>
<dbReference type="EMBL" id="JAATIP010000143">
    <property type="protein sequence ID" value="KAF4367467.1"/>
    <property type="molecule type" value="Genomic_DNA"/>
</dbReference>
<dbReference type="PANTHER" id="PTHR24015:SF2033">
    <property type="entry name" value="PENTATRICOPEPTIDE REPEAT-CONTAINING PROTEIN"/>
    <property type="match status" value="1"/>
</dbReference>
<reference evidence="5 6" key="1">
    <citation type="journal article" date="2020" name="bioRxiv">
        <title>Sequence and annotation of 42 cannabis genomes reveals extensive copy number variation in cannabinoid synthesis and pathogen resistance genes.</title>
        <authorList>
            <person name="Mckernan K.J."/>
            <person name="Helbert Y."/>
            <person name="Kane L.T."/>
            <person name="Ebling H."/>
            <person name="Zhang L."/>
            <person name="Liu B."/>
            <person name="Eaton Z."/>
            <person name="Mclaughlin S."/>
            <person name="Kingan S."/>
            <person name="Baybayan P."/>
            <person name="Concepcion G."/>
            <person name="Jordan M."/>
            <person name="Riva A."/>
            <person name="Barbazuk W."/>
            <person name="Harkins T."/>
        </authorList>
    </citation>
    <scope>NUCLEOTIDE SEQUENCE [LARGE SCALE GENOMIC DNA]</scope>
    <source>
        <strain evidence="6">cv. Jamaican Lion 4</strain>
        <tissue evidence="5">Leaf</tissue>
    </source>
</reference>
<dbReference type="AlphaFoldDB" id="A0A7J6F9Q8"/>
<dbReference type="PROSITE" id="PS51375">
    <property type="entry name" value="PPR"/>
    <property type="match status" value="5"/>
</dbReference>
<dbReference type="FunFam" id="1.25.40.10:FF:000381">
    <property type="entry name" value="Pentatricopeptide repeat-containing protein"/>
    <property type="match status" value="1"/>
</dbReference>
<evidence type="ECO:0000313" key="5">
    <source>
        <dbReference type="EMBL" id="KAF4367467.1"/>
    </source>
</evidence>
<gene>
    <name evidence="5" type="ORF">F8388_025885</name>
</gene>
<feature type="repeat" description="PPR" evidence="3">
    <location>
        <begin position="171"/>
        <end position="205"/>
    </location>
</feature>
<evidence type="ECO:0000313" key="6">
    <source>
        <dbReference type="Proteomes" id="UP000525078"/>
    </source>
</evidence>
<evidence type="ECO:0000259" key="4">
    <source>
        <dbReference type="Pfam" id="PF14432"/>
    </source>
</evidence>
<name>A0A7J6F9Q8_CANSA</name>
<dbReference type="FunFam" id="1.25.40.10:FF:000872">
    <property type="entry name" value="Putative pentatricopeptide repeat-containing protein"/>
    <property type="match status" value="1"/>
</dbReference>
<evidence type="ECO:0000256" key="3">
    <source>
        <dbReference type="PROSITE-ProRule" id="PRU00708"/>
    </source>
</evidence>
<protein>
    <recommendedName>
        <fullName evidence="4">DYW domain-containing protein</fullName>
    </recommendedName>
</protein>
<feature type="repeat" description="PPR" evidence="3">
    <location>
        <begin position="275"/>
        <end position="305"/>
    </location>
</feature>
<organism evidence="5 6">
    <name type="scientific">Cannabis sativa</name>
    <name type="common">Hemp</name>
    <name type="synonym">Marijuana</name>
    <dbReference type="NCBI Taxonomy" id="3483"/>
    <lineage>
        <taxon>Eukaryota</taxon>
        <taxon>Viridiplantae</taxon>
        <taxon>Streptophyta</taxon>
        <taxon>Embryophyta</taxon>
        <taxon>Tracheophyta</taxon>
        <taxon>Spermatophyta</taxon>
        <taxon>Magnoliopsida</taxon>
        <taxon>eudicotyledons</taxon>
        <taxon>Gunneridae</taxon>
        <taxon>Pentapetalae</taxon>
        <taxon>rosids</taxon>
        <taxon>fabids</taxon>
        <taxon>Rosales</taxon>
        <taxon>Cannabaceae</taxon>
        <taxon>Cannabis</taxon>
    </lineage>
</organism>
<dbReference type="Pfam" id="PF01535">
    <property type="entry name" value="PPR"/>
    <property type="match status" value="4"/>
</dbReference>
<feature type="repeat" description="PPR" evidence="3">
    <location>
        <begin position="346"/>
        <end position="376"/>
    </location>
</feature>
<accession>A0A7J6F9Q8</accession>
<comment type="caution">
    <text evidence="5">The sequence shown here is derived from an EMBL/GenBank/DDBJ whole genome shotgun (WGS) entry which is preliminary data.</text>
</comment>
<dbReference type="PANTHER" id="PTHR24015">
    <property type="entry name" value="OS07G0578800 PROTEIN-RELATED"/>
    <property type="match status" value="1"/>
</dbReference>
<dbReference type="FunFam" id="1.25.40.10:FF:000031">
    <property type="entry name" value="Pentatricopeptide repeat-containing protein mitochondrial"/>
    <property type="match status" value="1"/>
</dbReference>
<dbReference type="InterPro" id="IPR002885">
    <property type="entry name" value="PPR_rpt"/>
</dbReference>
<evidence type="ECO:0000256" key="1">
    <source>
        <dbReference type="ARBA" id="ARBA00006643"/>
    </source>
</evidence>
<dbReference type="Pfam" id="PF20431">
    <property type="entry name" value="E_motif"/>
    <property type="match status" value="1"/>
</dbReference>
<dbReference type="InterPro" id="IPR046960">
    <property type="entry name" value="PPR_At4g14850-like_plant"/>
</dbReference>
<dbReference type="InterPro" id="IPR032867">
    <property type="entry name" value="DYW_dom"/>
</dbReference>
<sequence length="694" mass="77958">MNQRQILANFLRNCSKRKLLDKGFQAHAALMKMGFGSDLMLSNDLIDMYGKCSRTGLAYKVFEKMSERNEVSWTSLMCVYLQNGNAQKCLSVFNQMLGVSNSKPNEFTFSTSLKASGILGVAEYGMQIHELCVKSGFDLAIVVGNSVMDMYAKCGRVKDAAKAFDEMPFRNLVTWNAMISGYTLEGNGEKALVLFREMQESEVPDEHTYTSTLKACSGLGAIQQGNQIHGSLITRGLTFPCQIQATIAGALVDLYVKCGRLFDARKVFEQIEEKNIISWSSLILGYAQEGNVEEAMELFRQLRGSINHEIDGFVLSSVMGVFADFALVEQGKQIHALASKIPSGLDVSVANSILDMYLKCGSIDESERFFDEMVTKNVVSWTVMITGFGKHGLGMEAVSLFNKMQLENVEPDGVAYLAVLSACSHSGLIEQGQELFSRMRRDRRVKPRVEHYACIVDLLGRAGQLKEAKNLIENMPLKPNTGIWQTLLSTCRVHGDVELGREVGEILMRLDGDNTVNYVMLSNILADAGCWKECERLRQVVKRKGLKKEAGRSWVEIEKEVHFFYNGDDSHPLIEQIHEALKEMEKRMRAEMGYIPGLRFALHDVEDESKEESLRMHSEKLAIGLALVRGGLEEDEDEKKKKKTIRIFKNLRVCGDCHVFIKGLSKVLKVVFLVRDANRFHKFEDGICSCGDYW</sequence>
<evidence type="ECO:0000256" key="2">
    <source>
        <dbReference type="ARBA" id="ARBA00022737"/>
    </source>
</evidence>
<dbReference type="GO" id="GO:0003723">
    <property type="term" value="F:RNA binding"/>
    <property type="evidence" value="ECO:0007669"/>
    <property type="project" value="InterPro"/>
</dbReference>
<dbReference type="GO" id="GO:0008270">
    <property type="term" value="F:zinc ion binding"/>
    <property type="evidence" value="ECO:0007669"/>
    <property type="project" value="InterPro"/>
</dbReference>
<comment type="similarity">
    <text evidence="1">Belongs to the PPR family. PCMP-H subfamily.</text>
</comment>
<dbReference type="Proteomes" id="UP000525078">
    <property type="component" value="Unassembled WGS sequence"/>
</dbReference>
<dbReference type="Pfam" id="PF14432">
    <property type="entry name" value="DYW_deaminase"/>
    <property type="match status" value="1"/>
</dbReference>
<proteinExistence type="inferred from homology"/>
<dbReference type="InterPro" id="IPR011990">
    <property type="entry name" value="TPR-like_helical_dom_sf"/>
</dbReference>
<dbReference type="NCBIfam" id="TIGR00756">
    <property type="entry name" value="PPR"/>
    <property type="match status" value="6"/>
</dbReference>
<feature type="repeat" description="PPR" evidence="3">
    <location>
        <begin position="377"/>
        <end position="411"/>
    </location>
</feature>
<feature type="domain" description="DYW" evidence="4">
    <location>
        <begin position="593"/>
        <end position="694"/>
    </location>
</feature>
<keyword evidence="2" id="KW-0677">Repeat</keyword>